<dbReference type="RefSeq" id="WP_047191322.1">
    <property type="nucleotide sequence ID" value="NZ_LCYG01000062.1"/>
</dbReference>
<feature type="coiled-coil region" evidence="1">
    <location>
        <begin position="156"/>
        <end position="183"/>
    </location>
</feature>
<protein>
    <submittedName>
        <fullName evidence="2">Uncharacterized protein</fullName>
    </submittedName>
</protein>
<dbReference type="Proteomes" id="UP000035489">
    <property type="component" value="Unassembled WGS sequence"/>
</dbReference>
<dbReference type="AlphaFoldDB" id="A0A0H1R6X5"/>
<evidence type="ECO:0000313" key="3">
    <source>
        <dbReference type="Proteomes" id="UP000035489"/>
    </source>
</evidence>
<gene>
    <name evidence="2" type="ORF">AA309_22810</name>
</gene>
<comment type="caution">
    <text evidence="2">The sequence shown here is derived from an EMBL/GenBank/DDBJ whole genome shotgun (WGS) entry which is preliminary data.</text>
</comment>
<reference evidence="2 3" key="1">
    <citation type="submission" date="2015-05" db="EMBL/GenBank/DDBJ databases">
        <title>Draft genome sequence of Microvirga vignae strain BR3299, a novel nitrogen fixing bacteria isolated from Brazil semi-aired region.</title>
        <authorList>
            <person name="Zilli J.E."/>
            <person name="Passos S.R."/>
            <person name="Leite J."/>
            <person name="Baldani J.I."/>
            <person name="Xavier G.R."/>
            <person name="Rumjaneck N.G."/>
            <person name="Simoes-Araujo J.L."/>
        </authorList>
    </citation>
    <scope>NUCLEOTIDE SEQUENCE [LARGE SCALE GENOMIC DNA]</scope>
    <source>
        <strain evidence="2 3">BR3299</strain>
    </source>
</reference>
<keyword evidence="3" id="KW-1185">Reference proteome</keyword>
<keyword evidence="1" id="KW-0175">Coiled coil</keyword>
<evidence type="ECO:0000256" key="1">
    <source>
        <dbReference type="SAM" id="Coils"/>
    </source>
</evidence>
<sequence length="222" mass="24735">MAATNGAGSIKLPTDDEFFALVDADPGKTLQDYAFKTGLPGYPRSLLLRRIRPLLREGGSRRHYVTSGKIRPKVLHPRPEVVPQEFVGVDFPAVEVTTPKPRDPTGMEAIFDTSLRDEVENAIADGVEKETAISVALRVRPPSEARNHLKSMRMALQRKAHEVDVLKAKNDGLEKTVTSLEKLSEITEAWKEEFKARIEAETRLQLLGAVDEQSRPSQRRAS</sequence>
<proteinExistence type="predicted"/>
<accession>A0A0H1R6X5</accession>
<name>A0A0H1R6X5_9HYPH</name>
<dbReference type="PATRIC" id="fig|1225564.3.peg.5950"/>
<organism evidence="2 3">
    <name type="scientific">Microvirga vignae</name>
    <dbReference type="NCBI Taxonomy" id="1225564"/>
    <lineage>
        <taxon>Bacteria</taxon>
        <taxon>Pseudomonadati</taxon>
        <taxon>Pseudomonadota</taxon>
        <taxon>Alphaproteobacteria</taxon>
        <taxon>Hyphomicrobiales</taxon>
        <taxon>Methylobacteriaceae</taxon>
        <taxon>Microvirga</taxon>
    </lineage>
</organism>
<dbReference type="EMBL" id="LCYG01000062">
    <property type="protein sequence ID" value="KLK91010.1"/>
    <property type="molecule type" value="Genomic_DNA"/>
</dbReference>
<evidence type="ECO:0000313" key="2">
    <source>
        <dbReference type="EMBL" id="KLK91010.1"/>
    </source>
</evidence>